<organism evidence="1">
    <name type="scientific">Tanacetum cinerariifolium</name>
    <name type="common">Dalmatian daisy</name>
    <name type="synonym">Chrysanthemum cinerariifolium</name>
    <dbReference type="NCBI Taxonomy" id="118510"/>
    <lineage>
        <taxon>Eukaryota</taxon>
        <taxon>Viridiplantae</taxon>
        <taxon>Streptophyta</taxon>
        <taxon>Embryophyta</taxon>
        <taxon>Tracheophyta</taxon>
        <taxon>Spermatophyta</taxon>
        <taxon>Magnoliopsida</taxon>
        <taxon>eudicotyledons</taxon>
        <taxon>Gunneridae</taxon>
        <taxon>Pentapetalae</taxon>
        <taxon>asterids</taxon>
        <taxon>campanulids</taxon>
        <taxon>Asterales</taxon>
        <taxon>Asteraceae</taxon>
        <taxon>Asteroideae</taxon>
        <taxon>Anthemideae</taxon>
        <taxon>Anthemidinae</taxon>
        <taxon>Tanacetum</taxon>
    </lineage>
</organism>
<reference evidence="1" key="1">
    <citation type="journal article" date="2019" name="Sci. Rep.">
        <title>Draft genome of Tanacetum cinerariifolium, the natural source of mosquito coil.</title>
        <authorList>
            <person name="Yamashiro T."/>
            <person name="Shiraishi A."/>
            <person name="Satake H."/>
            <person name="Nakayama K."/>
        </authorList>
    </citation>
    <scope>NUCLEOTIDE SEQUENCE</scope>
</reference>
<comment type="caution">
    <text evidence="1">The sequence shown here is derived from an EMBL/GenBank/DDBJ whole genome shotgun (WGS) entry which is preliminary data.</text>
</comment>
<dbReference type="AlphaFoldDB" id="A0A6L2JC31"/>
<evidence type="ECO:0008006" key="2">
    <source>
        <dbReference type="Google" id="ProtNLM"/>
    </source>
</evidence>
<name>A0A6L2JC31_TANCI</name>
<dbReference type="EMBL" id="BKCJ010000557">
    <property type="protein sequence ID" value="GEU34262.1"/>
    <property type="molecule type" value="Genomic_DNA"/>
</dbReference>
<evidence type="ECO:0000313" key="1">
    <source>
        <dbReference type="EMBL" id="GEU34262.1"/>
    </source>
</evidence>
<accession>A0A6L2JC31</accession>
<protein>
    <recommendedName>
        <fullName evidence="2">Homeodomain-like protein</fullName>
    </recommendedName>
</protein>
<proteinExistence type="predicted"/>
<sequence>MELDLEARLMGEALILNRSLDPKYGDYIELNNLKVPWELRRNQVVDNLGPTLKEGEVINRPMIDVIKTRNDDEMIEGIDEYPSFCDFDRKIHIECAYNLQFSCMIVVENMDAYLDQDIREVIVGKPFCREVRVKERRFNGFITIGKGNGSVTYQMAHSHLRFKHLTNKQCNKMRPLLKASTHDKLNGISHPYQKLKEFYKGVLDLGPKYIRDANIVEWLICQHVSMHEME</sequence>
<gene>
    <name evidence="1" type="ORF">Tci_006240</name>
</gene>